<dbReference type="InterPro" id="IPR000847">
    <property type="entry name" value="LysR_HTH_N"/>
</dbReference>
<accession>A0ABT7XRU3</accession>
<evidence type="ECO:0000259" key="6">
    <source>
        <dbReference type="PROSITE" id="PS51866"/>
    </source>
</evidence>
<dbReference type="Gene3D" id="2.40.50.100">
    <property type="match status" value="2"/>
</dbReference>
<evidence type="ECO:0000256" key="1">
    <source>
        <dbReference type="ARBA" id="ARBA00008110"/>
    </source>
</evidence>
<gene>
    <name evidence="7" type="ORF">QU481_16760</name>
</gene>
<sequence length="268" mass="28291">MPASRHDALRLNAQVWFEQGEVNLAGSTEVGLLCAIAETGSISQAAKTLGRSYKWAWDTVEAMNRLADQPLVIRETGGKHGGGTRLTERGEQLVAGYHAVERAHAAFVRALSDEAASLADLPLLKKLALKTSARNQLFGSVSAIRSGAVNDEVELALSGGEKLSVLITHRSTERINLELGQEIVALIKAQWISIAPPDSDLPTTPINRLAGTVAEIVVGPQDAEVALQLSGSDMLYGIVTLAEAATLKIGAPAVALFDAKSVILGVPF</sequence>
<dbReference type="InterPro" id="IPR005116">
    <property type="entry name" value="Transp-assoc_OB_typ1"/>
</dbReference>
<evidence type="ECO:0000256" key="2">
    <source>
        <dbReference type="ARBA" id="ARBA00022448"/>
    </source>
</evidence>
<protein>
    <submittedName>
        <fullName evidence="7">TOBE domain-containing protein</fullName>
    </submittedName>
</protein>
<dbReference type="PANTHER" id="PTHR30432">
    <property type="entry name" value="TRANSCRIPTIONAL REGULATOR MODE"/>
    <property type="match status" value="1"/>
</dbReference>
<dbReference type="InterPro" id="IPR004606">
    <property type="entry name" value="Mop_domain"/>
</dbReference>
<feature type="domain" description="Mop" evidence="6">
    <location>
        <begin position="130"/>
        <end position="196"/>
    </location>
</feature>
<evidence type="ECO:0000256" key="3">
    <source>
        <dbReference type="ARBA" id="ARBA00022505"/>
    </source>
</evidence>
<dbReference type="InterPro" id="IPR036390">
    <property type="entry name" value="WH_DNA-bd_sf"/>
</dbReference>
<comment type="similarity">
    <text evidence="1 5">Belongs to the ModE family.</text>
</comment>
<keyword evidence="8" id="KW-1185">Reference proteome</keyword>
<dbReference type="SUPFAM" id="SSF46785">
    <property type="entry name" value="Winged helix' DNA-binding domain"/>
    <property type="match status" value="1"/>
</dbReference>
<evidence type="ECO:0000256" key="4">
    <source>
        <dbReference type="ARBA" id="ARBA00022737"/>
    </source>
</evidence>
<dbReference type="SUPFAM" id="SSF50331">
    <property type="entry name" value="MOP-like"/>
    <property type="match status" value="2"/>
</dbReference>
<evidence type="ECO:0000256" key="5">
    <source>
        <dbReference type="PIRNR" id="PIRNR005763"/>
    </source>
</evidence>
<dbReference type="InterPro" id="IPR016462">
    <property type="entry name" value="ModE"/>
</dbReference>
<organism evidence="7 8">
    <name type="scientific">Crenobacter oryzisoli</name>
    <dbReference type="NCBI Taxonomy" id="3056844"/>
    <lineage>
        <taxon>Bacteria</taxon>
        <taxon>Pseudomonadati</taxon>
        <taxon>Pseudomonadota</taxon>
        <taxon>Betaproteobacteria</taxon>
        <taxon>Neisseriales</taxon>
        <taxon>Neisseriaceae</taxon>
        <taxon>Crenobacter</taxon>
    </lineage>
</organism>
<keyword evidence="2 5" id="KW-0813">Transport</keyword>
<dbReference type="Gene3D" id="1.10.10.10">
    <property type="entry name" value="Winged helix-like DNA-binding domain superfamily/Winged helix DNA-binding domain"/>
    <property type="match status" value="1"/>
</dbReference>
<reference evidence="7" key="1">
    <citation type="submission" date="2023-06" db="EMBL/GenBank/DDBJ databases">
        <authorList>
            <person name="Zhang S."/>
        </authorList>
    </citation>
    <scope>NUCLEOTIDE SEQUENCE</scope>
    <source>
        <strain evidence="7">SG2303</strain>
    </source>
</reference>
<keyword evidence="3 5" id="KW-0500">Molybdenum</keyword>
<dbReference type="PIRSF" id="PIRSF005763">
    <property type="entry name" value="Txn_reg_ModE"/>
    <property type="match status" value="1"/>
</dbReference>
<evidence type="ECO:0000313" key="8">
    <source>
        <dbReference type="Proteomes" id="UP001168540"/>
    </source>
</evidence>
<proteinExistence type="inferred from homology"/>
<dbReference type="PANTHER" id="PTHR30432:SF1">
    <property type="entry name" value="DNA-BINDING TRANSCRIPTIONAL DUAL REGULATOR MODE"/>
    <property type="match status" value="1"/>
</dbReference>
<dbReference type="InterPro" id="IPR008995">
    <property type="entry name" value="Mo/tungstate-bd_C_term_dom"/>
</dbReference>
<dbReference type="EMBL" id="JAUEDK010000035">
    <property type="protein sequence ID" value="MDN0076519.1"/>
    <property type="molecule type" value="Genomic_DNA"/>
</dbReference>
<name>A0ABT7XRU3_9NEIS</name>
<evidence type="ECO:0000313" key="7">
    <source>
        <dbReference type="EMBL" id="MDN0076519.1"/>
    </source>
</evidence>
<dbReference type="RefSeq" id="WP_289831173.1">
    <property type="nucleotide sequence ID" value="NZ_JAUEDK010000035.1"/>
</dbReference>
<keyword evidence="4" id="KW-0677">Repeat</keyword>
<dbReference type="Pfam" id="PF03459">
    <property type="entry name" value="TOBE"/>
    <property type="match status" value="2"/>
</dbReference>
<dbReference type="Pfam" id="PF00126">
    <property type="entry name" value="HTH_1"/>
    <property type="match status" value="1"/>
</dbReference>
<dbReference type="Proteomes" id="UP001168540">
    <property type="component" value="Unassembled WGS sequence"/>
</dbReference>
<dbReference type="InterPro" id="IPR051815">
    <property type="entry name" value="Molybdate_resp_trans_reg"/>
</dbReference>
<dbReference type="PROSITE" id="PS51866">
    <property type="entry name" value="MOP"/>
    <property type="match status" value="1"/>
</dbReference>
<comment type="caution">
    <text evidence="7">The sequence shown here is derived from an EMBL/GenBank/DDBJ whole genome shotgun (WGS) entry which is preliminary data.</text>
</comment>
<dbReference type="NCBIfam" id="TIGR00638">
    <property type="entry name" value="Mop"/>
    <property type="match status" value="1"/>
</dbReference>
<dbReference type="InterPro" id="IPR036388">
    <property type="entry name" value="WH-like_DNA-bd_sf"/>
</dbReference>